<feature type="compositionally biased region" description="Acidic residues" evidence="2">
    <location>
        <begin position="96"/>
        <end position="116"/>
    </location>
</feature>
<dbReference type="SUPFAM" id="SSF52833">
    <property type="entry name" value="Thioredoxin-like"/>
    <property type="match status" value="5"/>
</dbReference>
<dbReference type="GO" id="GO:0034976">
    <property type="term" value="P:response to endoplasmic reticulum stress"/>
    <property type="evidence" value="ECO:0007669"/>
    <property type="project" value="TreeGrafter"/>
</dbReference>
<dbReference type="GO" id="GO:0003756">
    <property type="term" value="F:protein disulfide isomerase activity"/>
    <property type="evidence" value="ECO:0007669"/>
    <property type="project" value="TreeGrafter"/>
</dbReference>
<comment type="similarity">
    <text evidence="1">Belongs to the protein disulfide isomerase family.</text>
</comment>
<gene>
    <name evidence="4" type="primary">Pdi6</name>
    <name evidence="4" type="ORF">Esi_0535_0010</name>
</gene>
<reference evidence="4 5" key="1">
    <citation type="journal article" date="2010" name="Nature">
        <title>The Ectocarpus genome and the independent evolution of multicellularity in brown algae.</title>
        <authorList>
            <person name="Cock J.M."/>
            <person name="Sterck L."/>
            <person name="Rouze P."/>
            <person name="Scornet D."/>
            <person name="Allen A.E."/>
            <person name="Amoutzias G."/>
            <person name="Anthouard V."/>
            <person name="Artiguenave F."/>
            <person name="Aury J.M."/>
            <person name="Badger J.H."/>
            <person name="Beszteri B."/>
            <person name="Billiau K."/>
            <person name="Bonnet E."/>
            <person name="Bothwell J.H."/>
            <person name="Bowler C."/>
            <person name="Boyen C."/>
            <person name="Brownlee C."/>
            <person name="Carrano C.J."/>
            <person name="Charrier B."/>
            <person name="Cho G.Y."/>
            <person name="Coelho S.M."/>
            <person name="Collen J."/>
            <person name="Corre E."/>
            <person name="Da Silva C."/>
            <person name="Delage L."/>
            <person name="Delaroque N."/>
            <person name="Dittami S.M."/>
            <person name="Doulbeau S."/>
            <person name="Elias M."/>
            <person name="Farnham G."/>
            <person name="Gachon C.M."/>
            <person name="Gschloessl B."/>
            <person name="Heesch S."/>
            <person name="Jabbari K."/>
            <person name="Jubin C."/>
            <person name="Kawai H."/>
            <person name="Kimura K."/>
            <person name="Kloareg B."/>
            <person name="Kupper F.C."/>
            <person name="Lang D."/>
            <person name="Le Bail A."/>
            <person name="Leblanc C."/>
            <person name="Lerouge P."/>
            <person name="Lohr M."/>
            <person name="Lopez P.J."/>
            <person name="Martens C."/>
            <person name="Maumus F."/>
            <person name="Michel G."/>
            <person name="Miranda-Saavedra D."/>
            <person name="Morales J."/>
            <person name="Moreau H."/>
            <person name="Motomura T."/>
            <person name="Nagasato C."/>
            <person name="Napoli C.A."/>
            <person name="Nelson D.R."/>
            <person name="Nyvall-Collen P."/>
            <person name="Peters A.F."/>
            <person name="Pommier C."/>
            <person name="Potin P."/>
            <person name="Poulain J."/>
            <person name="Quesneville H."/>
            <person name="Read B."/>
            <person name="Rensing S.A."/>
            <person name="Ritter A."/>
            <person name="Rousvoal S."/>
            <person name="Samanta M."/>
            <person name="Samson G."/>
            <person name="Schroeder D.C."/>
            <person name="Segurens B."/>
            <person name="Strittmatter M."/>
            <person name="Tonon T."/>
            <person name="Tregear J.W."/>
            <person name="Valentin K."/>
            <person name="von Dassow P."/>
            <person name="Yamagishi T."/>
            <person name="Van de Peer Y."/>
            <person name="Wincker P."/>
        </authorList>
    </citation>
    <scope>NUCLEOTIDE SEQUENCE [LARGE SCALE GENOMIC DNA]</scope>
    <source>
        <strain evidence="5">Ec32 / CCAP1310/4</strain>
    </source>
</reference>
<feature type="compositionally biased region" description="Acidic residues" evidence="2">
    <location>
        <begin position="268"/>
        <end position="292"/>
    </location>
</feature>
<protein>
    <submittedName>
        <fullName evidence="4">Protein disulfide isomerase</fullName>
    </submittedName>
</protein>
<evidence type="ECO:0000256" key="1">
    <source>
        <dbReference type="ARBA" id="ARBA00006347"/>
    </source>
</evidence>
<dbReference type="GO" id="GO:0006457">
    <property type="term" value="P:protein folding"/>
    <property type="evidence" value="ECO:0007669"/>
    <property type="project" value="TreeGrafter"/>
</dbReference>
<feature type="region of interest" description="Disordered" evidence="2">
    <location>
        <begin position="782"/>
        <end position="804"/>
    </location>
</feature>
<dbReference type="FunCoup" id="D7G3W6">
    <property type="interactions" value="327"/>
</dbReference>
<dbReference type="STRING" id="2880.D7G3W6"/>
<proteinExistence type="inferred from homology"/>
<sequence length="804" mass="88566">MMVDFYAPWCGHCMELEPEYARAAKELEKDGLLLGKVDCDANEELCDEDRWDIEGFPTIKVLRGGVGGPIHDYVGPRSAADMTAFMRQVAAFPHPDDDDDDDDDDEGDFYEDEDDGDAYRLVEEEGVLVLGAHDFERATDHFMMMLVLLYTPGCEGCDAVMEEYIEASDELYEHLVPVAKVDCFLQAELCQQPQWSEAASAAAAAAGGGNDTATPPADGVVVVDGKTPMLFVIRKGEVFGYDGDAAASSAAEMVQFVRVVAEIGGEALADDEDEDEEEDDGLGDDNYGDGDEVDESSVLVLDESNIDQALEDADGGGGGALLLEFFAPWCGNCNRLRPRYARAADALKKEGSPARLAKIDCTTNEDLCASEPWQITKYPTIMLRRFGELYEYDQAREARELVRYMRKAAEPAPKYLAGDREVGRFLEENEVSVVAVLEKEGSDAYVKFKEAAREDFGRAYGVSYDDEVADIMGADIGNKVVVYRHFDDEQLSMQIFSFTKKDDILAFVKGASKKLFLKMGSEEASQVLSERPLAMFVFTEDEKTPGVATGHMLKLLQAMGKEALVASSKVTADADGADATQQQQQQPVRYIHAAMDKAGAQVLGFFVGDGNREDHVPGVFLVTPGEVEGETFKYRYDGKDGDDYTVELLQAFERSFFAGELKPFTKSEPLSPWDEAGSLKVVKADSFRRIVIDNDNDVLVAFYAPWCPHCRRLGPIYEDMAERLAGREKLVVANMDVAANDLDYPGVSAKKLPTVVLFKAGSKDKPEVYDGEHELEPLEAFVNENTHYKQPPAPAPDAPSRDEL</sequence>
<dbReference type="Pfam" id="PF13848">
    <property type="entry name" value="Thioredoxin_6"/>
    <property type="match status" value="1"/>
</dbReference>
<dbReference type="CDD" id="cd02981">
    <property type="entry name" value="PDI_b_family"/>
    <property type="match status" value="1"/>
</dbReference>
<dbReference type="Gene3D" id="3.40.30.10">
    <property type="entry name" value="Glutaredoxin"/>
    <property type="match status" value="6"/>
</dbReference>
<feature type="region of interest" description="Disordered" evidence="2">
    <location>
        <begin position="92"/>
        <end position="116"/>
    </location>
</feature>
<keyword evidence="5" id="KW-1185">Reference proteome</keyword>
<dbReference type="AlphaFoldDB" id="D7G3W6"/>
<feature type="domain" description="Thioredoxin" evidence="3">
    <location>
        <begin position="299"/>
        <end position="410"/>
    </location>
</feature>
<dbReference type="PANTHER" id="PTHR18929">
    <property type="entry name" value="PROTEIN DISULFIDE ISOMERASE"/>
    <property type="match status" value="1"/>
</dbReference>
<dbReference type="GO" id="GO:0005783">
    <property type="term" value="C:endoplasmic reticulum"/>
    <property type="evidence" value="ECO:0007669"/>
    <property type="project" value="TreeGrafter"/>
</dbReference>
<evidence type="ECO:0000256" key="2">
    <source>
        <dbReference type="SAM" id="MobiDB-lite"/>
    </source>
</evidence>
<dbReference type="CDD" id="cd02961">
    <property type="entry name" value="PDI_a_family"/>
    <property type="match status" value="3"/>
</dbReference>
<dbReference type="PANTHER" id="PTHR18929:SF240">
    <property type="entry name" value="PROTEIN DISULFIDE-ISOMERASE"/>
    <property type="match status" value="1"/>
</dbReference>
<dbReference type="InterPro" id="IPR036249">
    <property type="entry name" value="Thioredoxin-like_sf"/>
</dbReference>
<evidence type="ECO:0000259" key="3">
    <source>
        <dbReference type="PROSITE" id="PS51352"/>
    </source>
</evidence>
<dbReference type="CDD" id="cd02995">
    <property type="entry name" value="PDI_a_PDI_a'_C"/>
    <property type="match status" value="1"/>
</dbReference>
<dbReference type="eggNOG" id="KOG0190">
    <property type="taxonomic scope" value="Eukaryota"/>
</dbReference>
<evidence type="ECO:0000313" key="5">
    <source>
        <dbReference type="Proteomes" id="UP000002630"/>
    </source>
</evidence>
<dbReference type="InterPro" id="IPR013766">
    <property type="entry name" value="Thioredoxin_domain"/>
</dbReference>
<name>D7G3W6_ECTSI</name>
<organism evidence="4 5">
    <name type="scientific">Ectocarpus siliculosus</name>
    <name type="common">Brown alga</name>
    <name type="synonym">Conferva siliculosa</name>
    <dbReference type="NCBI Taxonomy" id="2880"/>
    <lineage>
        <taxon>Eukaryota</taxon>
        <taxon>Sar</taxon>
        <taxon>Stramenopiles</taxon>
        <taxon>Ochrophyta</taxon>
        <taxon>PX clade</taxon>
        <taxon>Phaeophyceae</taxon>
        <taxon>Ectocarpales</taxon>
        <taxon>Ectocarpaceae</taxon>
        <taxon>Ectocarpus</taxon>
    </lineage>
</organism>
<evidence type="ECO:0000313" key="4">
    <source>
        <dbReference type="EMBL" id="CBJ33643.1"/>
    </source>
</evidence>
<dbReference type="EMBL" id="FN649760">
    <property type="protein sequence ID" value="CBJ33643.1"/>
    <property type="molecule type" value="Genomic_DNA"/>
</dbReference>
<feature type="domain" description="Thioredoxin" evidence="3">
    <location>
        <begin position="661"/>
        <end position="787"/>
    </location>
</feature>
<dbReference type="PRINTS" id="PR00421">
    <property type="entry name" value="THIOREDOXIN"/>
</dbReference>
<accession>D7G3W6</accession>
<dbReference type="PROSITE" id="PS51352">
    <property type="entry name" value="THIOREDOXIN_2"/>
    <property type="match status" value="3"/>
</dbReference>
<dbReference type="InterPro" id="IPR017937">
    <property type="entry name" value="Thioredoxin_CS"/>
</dbReference>
<dbReference type="Pfam" id="PF00085">
    <property type="entry name" value="Thioredoxin"/>
    <property type="match status" value="3"/>
</dbReference>
<dbReference type="PROSITE" id="PS00194">
    <property type="entry name" value="THIOREDOXIN_1"/>
    <property type="match status" value="2"/>
</dbReference>
<dbReference type="Proteomes" id="UP000002630">
    <property type="component" value="Unassembled WGS sequence"/>
</dbReference>
<feature type="region of interest" description="Disordered" evidence="2">
    <location>
        <begin position="267"/>
        <end position="292"/>
    </location>
</feature>
<dbReference type="OrthoDB" id="427280at2759"/>
<dbReference type="InParanoid" id="D7G3W6"/>
<keyword evidence="4" id="KW-0413">Isomerase</keyword>
<feature type="domain" description="Thioredoxin" evidence="3">
    <location>
        <begin position="1"/>
        <end position="91"/>
    </location>
</feature>